<dbReference type="SMART" id="SM00220">
    <property type="entry name" value="S_TKc"/>
    <property type="match status" value="1"/>
</dbReference>
<keyword evidence="2" id="KW-0808">Transferase</keyword>
<dbReference type="Pfam" id="PF12796">
    <property type="entry name" value="Ank_2"/>
    <property type="match status" value="1"/>
</dbReference>
<dbReference type="EMBL" id="JAPCWZ010000010">
    <property type="protein sequence ID" value="KAK8848502.1"/>
    <property type="molecule type" value="Genomic_DNA"/>
</dbReference>
<dbReference type="Gene3D" id="1.25.40.20">
    <property type="entry name" value="Ankyrin repeat-containing domain"/>
    <property type="match status" value="2"/>
</dbReference>
<proteinExistence type="predicted"/>
<dbReference type="GO" id="GO:0016301">
    <property type="term" value="F:kinase activity"/>
    <property type="evidence" value="ECO:0007669"/>
    <property type="project" value="UniProtKB-KW"/>
</dbReference>
<evidence type="ECO:0000313" key="8">
    <source>
        <dbReference type="EMBL" id="KAK8848502.1"/>
    </source>
</evidence>
<dbReference type="Pfam" id="PF00023">
    <property type="entry name" value="Ank"/>
    <property type="match status" value="1"/>
</dbReference>
<keyword evidence="6" id="KW-0040">ANK repeat</keyword>
<feature type="domain" description="Protein kinase" evidence="7">
    <location>
        <begin position="1"/>
        <end position="276"/>
    </location>
</feature>
<dbReference type="SUPFAM" id="SSF56112">
    <property type="entry name" value="Protein kinase-like (PK-like)"/>
    <property type="match status" value="1"/>
</dbReference>
<dbReference type="Pfam" id="PF00069">
    <property type="entry name" value="Pkinase"/>
    <property type="match status" value="1"/>
</dbReference>
<reference evidence="8 9" key="1">
    <citation type="journal article" date="2024" name="IMA Fungus">
        <title>Apiospora arundinis, a panoply of carbohydrate-active enzymes and secondary metabolites.</title>
        <authorList>
            <person name="Sorensen T."/>
            <person name="Petersen C."/>
            <person name="Muurmann A.T."/>
            <person name="Christiansen J.V."/>
            <person name="Brundto M.L."/>
            <person name="Overgaard C.K."/>
            <person name="Boysen A.T."/>
            <person name="Wollenberg R.D."/>
            <person name="Larsen T.O."/>
            <person name="Sorensen J.L."/>
            <person name="Nielsen K.L."/>
            <person name="Sondergaard T.E."/>
        </authorList>
    </citation>
    <scope>NUCLEOTIDE SEQUENCE [LARGE SCALE GENOMIC DNA]</scope>
    <source>
        <strain evidence="8 9">AAU 773</strain>
    </source>
</reference>
<dbReference type="Proteomes" id="UP001390339">
    <property type="component" value="Unassembled WGS sequence"/>
</dbReference>
<keyword evidence="5" id="KW-0067">ATP-binding</keyword>
<dbReference type="PANTHER" id="PTHR24351">
    <property type="entry name" value="RIBOSOMAL PROTEIN S6 KINASE"/>
    <property type="match status" value="1"/>
</dbReference>
<dbReference type="PROSITE" id="PS50297">
    <property type="entry name" value="ANK_REP_REGION"/>
    <property type="match status" value="2"/>
</dbReference>
<comment type="caution">
    <text evidence="8">The sequence shown here is derived from an EMBL/GenBank/DDBJ whole genome shotgun (WGS) entry which is preliminary data.</text>
</comment>
<dbReference type="InterPro" id="IPR011009">
    <property type="entry name" value="Kinase-like_dom_sf"/>
</dbReference>
<evidence type="ECO:0000256" key="5">
    <source>
        <dbReference type="ARBA" id="ARBA00022840"/>
    </source>
</evidence>
<evidence type="ECO:0000256" key="3">
    <source>
        <dbReference type="ARBA" id="ARBA00022741"/>
    </source>
</evidence>
<dbReference type="InterPro" id="IPR000719">
    <property type="entry name" value="Prot_kinase_dom"/>
</dbReference>
<dbReference type="Gene3D" id="3.30.200.20">
    <property type="entry name" value="Phosphorylase Kinase, domain 1"/>
    <property type="match status" value="1"/>
</dbReference>
<organism evidence="8 9">
    <name type="scientific">Apiospora arundinis</name>
    <dbReference type="NCBI Taxonomy" id="335852"/>
    <lineage>
        <taxon>Eukaryota</taxon>
        <taxon>Fungi</taxon>
        <taxon>Dikarya</taxon>
        <taxon>Ascomycota</taxon>
        <taxon>Pezizomycotina</taxon>
        <taxon>Sordariomycetes</taxon>
        <taxon>Xylariomycetidae</taxon>
        <taxon>Amphisphaeriales</taxon>
        <taxon>Apiosporaceae</taxon>
        <taxon>Apiospora</taxon>
    </lineage>
</organism>
<accession>A0ABR2HJZ3</accession>
<keyword evidence="3" id="KW-0547">Nucleotide-binding</keyword>
<gene>
    <name evidence="8" type="ORF">PGQ11_014982</name>
</gene>
<evidence type="ECO:0000313" key="9">
    <source>
        <dbReference type="Proteomes" id="UP001390339"/>
    </source>
</evidence>
<dbReference type="InterPro" id="IPR036770">
    <property type="entry name" value="Ankyrin_rpt-contain_sf"/>
</dbReference>
<name>A0ABR2HJZ3_9PEZI</name>
<evidence type="ECO:0000259" key="7">
    <source>
        <dbReference type="PROSITE" id="PS50011"/>
    </source>
</evidence>
<evidence type="ECO:0000256" key="4">
    <source>
        <dbReference type="ARBA" id="ARBA00022777"/>
    </source>
</evidence>
<dbReference type="InterPro" id="IPR002110">
    <property type="entry name" value="Ankyrin_rpt"/>
</dbReference>
<dbReference type="SMART" id="SM00248">
    <property type="entry name" value="ANK"/>
    <property type="match status" value="4"/>
</dbReference>
<evidence type="ECO:0000256" key="6">
    <source>
        <dbReference type="PROSITE-ProRule" id="PRU00023"/>
    </source>
</evidence>
<keyword evidence="4 8" id="KW-0418">Kinase</keyword>
<dbReference type="Gene3D" id="1.10.510.10">
    <property type="entry name" value="Transferase(Phosphotransferase) domain 1"/>
    <property type="match status" value="1"/>
</dbReference>
<feature type="repeat" description="ANK" evidence="6">
    <location>
        <begin position="481"/>
        <end position="510"/>
    </location>
</feature>
<evidence type="ECO:0000256" key="1">
    <source>
        <dbReference type="ARBA" id="ARBA00022527"/>
    </source>
</evidence>
<dbReference type="PROSITE" id="PS50011">
    <property type="entry name" value="PROTEIN_KINASE_DOM"/>
    <property type="match status" value="1"/>
</dbReference>
<dbReference type="PROSITE" id="PS50088">
    <property type="entry name" value="ANK_REPEAT"/>
    <property type="match status" value="2"/>
</dbReference>
<dbReference type="SUPFAM" id="SSF48403">
    <property type="entry name" value="Ankyrin repeat"/>
    <property type="match status" value="1"/>
</dbReference>
<protein>
    <submittedName>
        <fullName evidence="8">Serine/threonine-protein kinase gad8</fullName>
    </submittedName>
</protein>
<evidence type="ECO:0000256" key="2">
    <source>
        <dbReference type="ARBA" id="ARBA00022679"/>
    </source>
</evidence>
<keyword evidence="1" id="KW-0723">Serine/threonine-protein kinase</keyword>
<keyword evidence="9" id="KW-1185">Reference proteome</keyword>
<sequence length="749" mass="84572">MGTLAINISFVEKEVGPSKMRHLLETMENARLDGLVRVRNDFIDPARVGDMVWPLQRFYGMSTVPALEFYRESRAASFRHPFIAPLKYAFESPAGLSLLSHFGSGGHLFGHLQEERRFGTEKARFYVAELVCVLEFLHEHNIIACLKPENITVDPFGHITICAPGLFGLGASQEKVRSMPGTPELPAPEFIRENIISKAADWWTLGVFLYEMLTGLPPFYCHEYETRKVNITNQDVRFVAGIQPAARDLLARLLDKNPTERLGANGSSEVKSHDFFDSIDWDRLQRKKPSSFIPSMISPVYEIEPEKPFPPERPDHFTGRRREHHGLLEEEHSYDFCGPSMIVWRQLARVRDESKEHSVNQPPSIPEADGWDILWDSVARELRFKNGINNEKYLVQPPDRPSYYLDPTPLDGTQASTETDEPSPLLWREALRTALRMDYSRQVISKIILQGAVEINYAILLYEEPAETKYLEMRQEEIPLTPLEWAVEHGRADLLHLFLEAGADANKTCRPYEGPALMKAVRRENLHMVKVLAPLTHRVACIRALCLAVDKQNNSVVDALLETRSSDGDGQHKQHVCCDFEDADRPLEDHGYIGWLGPDDEQVTGGWRVPSSHDFTAPLVRAVRHGNPRLVRALLDHGANPNLGYHGADITIPKGWYDQGEKPEGHPPYPEFNCGRPVQLAMELHGHGDIVEMLLDAGADIALPQPVWPVPADMERTVPVHTCKLTPRSVYLKVTAALEAVVAQRKAGR</sequence>
<feature type="repeat" description="ANK" evidence="6">
    <location>
        <begin position="614"/>
        <end position="646"/>
    </location>
</feature>